<proteinExistence type="inferred from homology"/>
<evidence type="ECO:0000256" key="4">
    <source>
        <dbReference type="ARBA" id="ARBA00022691"/>
    </source>
</evidence>
<dbReference type="PANTHER" id="PTHR42971:SF1">
    <property type="entry name" value="TRNA (CYTIDINE(34)-2'-O)-METHYLTRANSFERASE"/>
    <property type="match status" value="1"/>
</dbReference>
<comment type="catalytic activity">
    <reaction evidence="6">
        <text>cytidine(34) in tRNA + S-adenosyl-L-methionine = 2'-O-methylcytidine(34) in tRNA + S-adenosyl-L-homocysteine + H(+)</text>
        <dbReference type="Rhea" id="RHEA:43084"/>
        <dbReference type="Rhea" id="RHEA-COMP:10331"/>
        <dbReference type="Rhea" id="RHEA-COMP:10332"/>
        <dbReference type="ChEBI" id="CHEBI:15378"/>
        <dbReference type="ChEBI" id="CHEBI:57856"/>
        <dbReference type="ChEBI" id="CHEBI:59789"/>
        <dbReference type="ChEBI" id="CHEBI:74495"/>
        <dbReference type="ChEBI" id="CHEBI:82748"/>
        <dbReference type="EC" id="2.1.1.207"/>
    </reaction>
</comment>
<dbReference type="PANTHER" id="PTHR42971">
    <property type="entry name" value="TRNA (CYTIDINE(34)-2'-O)-METHYLTRANSFERASE"/>
    <property type="match status" value="1"/>
</dbReference>
<reference evidence="9 10" key="1">
    <citation type="submission" date="2020-01" db="EMBL/GenBank/DDBJ databases">
        <title>Genome sequence of Desulfovibrio aerotolerans DSM 16695(T).</title>
        <authorList>
            <person name="Karnachuk O."/>
            <person name="Avakyan M."/>
            <person name="Mardanov A."/>
            <person name="Kadnikov V."/>
            <person name="Ravin N."/>
        </authorList>
    </citation>
    <scope>NUCLEOTIDE SEQUENCE [LARGE SCALE GENOMIC DNA]</scope>
    <source>
        <strain evidence="9 10">DSM 16695</strain>
    </source>
</reference>
<evidence type="ECO:0000256" key="5">
    <source>
        <dbReference type="ARBA" id="ARBA00022694"/>
    </source>
</evidence>
<keyword evidence="10" id="KW-1185">Reference proteome</keyword>
<dbReference type="InterPro" id="IPR029028">
    <property type="entry name" value="Alpha/beta_knot_MTases"/>
</dbReference>
<feature type="binding site" evidence="6 7">
    <location>
        <position position="124"/>
    </location>
    <ligand>
        <name>S-adenosyl-L-methionine</name>
        <dbReference type="ChEBI" id="CHEBI:59789"/>
    </ligand>
</feature>
<evidence type="ECO:0000313" key="9">
    <source>
        <dbReference type="EMBL" id="MYL82006.1"/>
    </source>
</evidence>
<gene>
    <name evidence="9" type="ORF">GTA51_02485</name>
</gene>
<dbReference type="OrthoDB" id="9789043at2"/>
<evidence type="ECO:0000256" key="3">
    <source>
        <dbReference type="ARBA" id="ARBA00022679"/>
    </source>
</evidence>
<keyword evidence="5 6" id="KW-0819">tRNA processing</keyword>
<dbReference type="Pfam" id="PF00588">
    <property type="entry name" value="SpoU_methylase"/>
    <property type="match status" value="1"/>
</dbReference>
<dbReference type="InterPro" id="IPR029026">
    <property type="entry name" value="tRNA_m1G_MTases_N"/>
</dbReference>
<keyword evidence="4 6" id="KW-0949">S-adenosyl-L-methionine</keyword>
<dbReference type="EC" id="2.1.1.207" evidence="6"/>
<feature type="domain" description="tRNA/rRNA methyltransferase SpoU type" evidence="8">
    <location>
        <begin position="2"/>
        <end position="144"/>
    </location>
</feature>
<evidence type="ECO:0000259" key="8">
    <source>
        <dbReference type="Pfam" id="PF00588"/>
    </source>
</evidence>
<dbReference type="RefSeq" id="WP_160958386.1">
    <property type="nucleotide sequence ID" value="NZ_WVUD01000002.1"/>
</dbReference>
<dbReference type="GO" id="GO:0003723">
    <property type="term" value="F:RNA binding"/>
    <property type="evidence" value="ECO:0007669"/>
    <property type="project" value="InterPro"/>
</dbReference>
<accession>A0A7C9IK87</accession>
<dbReference type="Proteomes" id="UP000482487">
    <property type="component" value="Unassembled WGS sequence"/>
</dbReference>
<dbReference type="GO" id="GO:0005737">
    <property type="term" value="C:cytoplasm"/>
    <property type="evidence" value="ECO:0007669"/>
    <property type="project" value="UniProtKB-SubCell"/>
</dbReference>
<sequence>MIEIVLIAPEIPQNTGSIARLCAATKTPLHLVKPLGFSLADRYLKRAGLDYWPHVNLTVWEDFEAFRAARPGRRLVATTAGNRGHATVACHRFAFDADDVLVFGAESSGLPQHVLDAAACRLTIPIWGQVRSLNIANAASVVLYEALRRTGVLDTVAPLDSDSVGPVEETGQKR</sequence>
<keyword evidence="2 6" id="KW-0489">Methyltransferase</keyword>
<evidence type="ECO:0000256" key="7">
    <source>
        <dbReference type="PIRSR" id="PIRSR029256-1"/>
    </source>
</evidence>
<evidence type="ECO:0000256" key="1">
    <source>
        <dbReference type="ARBA" id="ARBA00022490"/>
    </source>
</evidence>
<dbReference type="GO" id="GO:0008175">
    <property type="term" value="F:tRNA methyltransferase activity"/>
    <property type="evidence" value="ECO:0007669"/>
    <property type="project" value="UniProtKB-UniRule"/>
</dbReference>
<feature type="binding site" evidence="6 7">
    <location>
        <position position="132"/>
    </location>
    <ligand>
        <name>S-adenosyl-L-methionine</name>
        <dbReference type="ChEBI" id="CHEBI:59789"/>
    </ligand>
</feature>
<feature type="binding site" evidence="6 7">
    <location>
        <position position="104"/>
    </location>
    <ligand>
        <name>S-adenosyl-L-methionine</name>
        <dbReference type="ChEBI" id="CHEBI:59789"/>
    </ligand>
</feature>
<comment type="catalytic activity">
    <reaction evidence="6">
        <text>5-carboxymethylaminomethyluridine(34) in tRNA(Leu) + S-adenosyl-L-methionine = 5-carboxymethylaminomethyl-2'-O-methyluridine(34) in tRNA(Leu) + S-adenosyl-L-homocysteine + H(+)</text>
        <dbReference type="Rhea" id="RHEA:43088"/>
        <dbReference type="Rhea" id="RHEA-COMP:10333"/>
        <dbReference type="Rhea" id="RHEA-COMP:10334"/>
        <dbReference type="ChEBI" id="CHEBI:15378"/>
        <dbReference type="ChEBI" id="CHEBI:57856"/>
        <dbReference type="ChEBI" id="CHEBI:59789"/>
        <dbReference type="ChEBI" id="CHEBI:74508"/>
        <dbReference type="ChEBI" id="CHEBI:74511"/>
        <dbReference type="EC" id="2.1.1.207"/>
    </reaction>
</comment>
<keyword evidence="3 6" id="KW-0808">Transferase</keyword>
<organism evidence="9 10">
    <name type="scientific">Solidesulfovibrio aerotolerans</name>
    <dbReference type="NCBI Taxonomy" id="295255"/>
    <lineage>
        <taxon>Bacteria</taxon>
        <taxon>Pseudomonadati</taxon>
        <taxon>Thermodesulfobacteriota</taxon>
        <taxon>Desulfovibrionia</taxon>
        <taxon>Desulfovibrionales</taxon>
        <taxon>Desulfovibrionaceae</taxon>
        <taxon>Solidesulfovibrio</taxon>
    </lineage>
</organism>
<protein>
    <recommendedName>
        <fullName evidence="6">Putative tRNA (cytidine(34)-2'-O)-methyltransferase</fullName>
        <ecNumber evidence="6">2.1.1.207</ecNumber>
    </recommendedName>
    <alternativeName>
        <fullName evidence="6">tRNA (cytidine/uridine-2'-O-)-methyltransferase</fullName>
    </alternativeName>
</protein>
<dbReference type="HAMAP" id="MF_01885">
    <property type="entry name" value="tRNA_methyltr_TrmL"/>
    <property type="match status" value="1"/>
</dbReference>
<dbReference type="PIRSF" id="PIRSF029256">
    <property type="entry name" value="SpoU_TrmH_prd"/>
    <property type="match status" value="1"/>
</dbReference>
<dbReference type="Gene3D" id="3.40.1280.10">
    <property type="match status" value="1"/>
</dbReference>
<comment type="function">
    <text evidence="6">Could methylate the ribose at the nucleotide 34 wobble position in tRNA.</text>
</comment>
<dbReference type="EMBL" id="WVUD01000002">
    <property type="protein sequence ID" value="MYL82006.1"/>
    <property type="molecule type" value="Genomic_DNA"/>
</dbReference>
<dbReference type="GO" id="GO:0002130">
    <property type="term" value="P:wobble position ribose methylation"/>
    <property type="evidence" value="ECO:0007669"/>
    <property type="project" value="TreeGrafter"/>
</dbReference>
<evidence type="ECO:0000256" key="2">
    <source>
        <dbReference type="ARBA" id="ARBA00022603"/>
    </source>
</evidence>
<name>A0A7C9IK87_9BACT</name>
<evidence type="ECO:0000313" key="10">
    <source>
        <dbReference type="Proteomes" id="UP000482487"/>
    </source>
</evidence>
<evidence type="ECO:0000256" key="6">
    <source>
        <dbReference type="HAMAP-Rule" id="MF_01885"/>
    </source>
</evidence>
<keyword evidence="1 6" id="KW-0963">Cytoplasm</keyword>
<dbReference type="InterPro" id="IPR016914">
    <property type="entry name" value="TrmL"/>
</dbReference>
<comment type="subcellular location">
    <subcellularLocation>
        <location evidence="6">Cytoplasm</location>
    </subcellularLocation>
</comment>
<dbReference type="AlphaFoldDB" id="A0A7C9IK87"/>
<comment type="caution">
    <text evidence="9">The sequence shown here is derived from an EMBL/GenBank/DDBJ whole genome shotgun (WGS) entry which is preliminary data.</text>
</comment>
<dbReference type="CDD" id="cd18094">
    <property type="entry name" value="SpoU-like_TrmL"/>
    <property type="match status" value="1"/>
</dbReference>
<dbReference type="InterPro" id="IPR001537">
    <property type="entry name" value="SpoU_MeTrfase"/>
</dbReference>
<comment type="similarity">
    <text evidence="6">Belongs to the class IV-like SAM-binding methyltransferase superfamily. RNA methyltransferase TrmH family. TrmL subfamily.</text>
</comment>
<comment type="caution">
    <text evidence="6">Lacks conserved residue(s) required for the propagation of feature annotation.</text>
</comment>
<dbReference type="GO" id="GO:0008757">
    <property type="term" value="F:S-adenosylmethionine-dependent methyltransferase activity"/>
    <property type="evidence" value="ECO:0007669"/>
    <property type="project" value="UniProtKB-UniRule"/>
</dbReference>
<dbReference type="SUPFAM" id="SSF75217">
    <property type="entry name" value="alpha/beta knot"/>
    <property type="match status" value="1"/>
</dbReference>